<dbReference type="PROSITE" id="PS51671">
    <property type="entry name" value="ACT"/>
    <property type="match status" value="1"/>
</dbReference>
<dbReference type="SUPFAM" id="SSF55021">
    <property type="entry name" value="ACT-like"/>
    <property type="match status" value="1"/>
</dbReference>
<name>A0A383D8E8_9ZZZZ</name>
<proteinExistence type="predicted"/>
<dbReference type="AlphaFoldDB" id="A0A383D8E8"/>
<feature type="domain" description="ACT" evidence="1">
    <location>
        <begin position="6"/>
        <end position="81"/>
    </location>
</feature>
<dbReference type="EMBL" id="UINC01215028">
    <property type="protein sequence ID" value="SVE40525.1"/>
    <property type="molecule type" value="Genomic_DNA"/>
</dbReference>
<dbReference type="Pfam" id="PF13740">
    <property type="entry name" value="ACT_6"/>
    <property type="match status" value="1"/>
</dbReference>
<evidence type="ECO:0000313" key="2">
    <source>
        <dbReference type="EMBL" id="SVE40525.1"/>
    </source>
</evidence>
<reference evidence="2" key="1">
    <citation type="submission" date="2018-05" db="EMBL/GenBank/DDBJ databases">
        <authorList>
            <person name="Lanie J.A."/>
            <person name="Ng W.-L."/>
            <person name="Kazmierczak K.M."/>
            <person name="Andrzejewski T.M."/>
            <person name="Davidsen T.M."/>
            <person name="Wayne K.J."/>
            <person name="Tettelin H."/>
            <person name="Glass J.I."/>
            <person name="Rusch D."/>
            <person name="Podicherti R."/>
            <person name="Tsui H.-C.T."/>
            <person name="Winkler M.E."/>
        </authorList>
    </citation>
    <scope>NUCLEOTIDE SEQUENCE</scope>
</reference>
<dbReference type="CDD" id="cd04870">
    <property type="entry name" value="ACT_PSP_1"/>
    <property type="match status" value="1"/>
</dbReference>
<dbReference type="Gene3D" id="3.30.70.260">
    <property type="match status" value="1"/>
</dbReference>
<gene>
    <name evidence="2" type="ORF">METZ01_LOCUS493379</name>
</gene>
<organism evidence="2">
    <name type="scientific">marine metagenome</name>
    <dbReference type="NCBI Taxonomy" id="408172"/>
    <lineage>
        <taxon>unclassified sequences</taxon>
        <taxon>metagenomes</taxon>
        <taxon>ecological metagenomes</taxon>
    </lineage>
</organism>
<accession>A0A383D8E8</accession>
<protein>
    <recommendedName>
        <fullName evidence="1">ACT domain-containing protein</fullName>
    </recommendedName>
</protein>
<feature type="non-terminal residue" evidence="2">
    <location>
        <position position="109"/>
    </location>
</feature>
<sequence>MNNLALINITGRDKPGLTALVTSILSEMDVTILDIGQAVIHDYLNLGILTELTDVTQEPLQGIRAAIEKAGLSININKVDEHRYTRWVQQQGRRRTILTLLSRKIKASH</sequence>
<dbReference type="InterPro" id="IPR045865">
    <property type="entry name" value="ACT-like_dom_sf"/>
</dbReference>
<evidence type="ECO:0000259" key="1">
    <source>
        <dbReference type="PROSITE" id="PS51671"/>
    </source>
</evidence>
<dbReference type="InterPro" id="IPR002912">
    <property type="entry name" value="ACT_dom"/>
</dbReference>